<evidence type="ECO:0000313" key="1">
    <source>
        <dbReference type="EMBL" id="RNA15196.1"/>
    </source>
</evidence>
<accession>A0A3M7QV23</accession>
<reference evidence="1 2" key="1">
    <citation type="journal article" date="2018" name="Sci. Rep.">
        <title>Genomic signatures of local adaptation to the degree of environmental predictability in rotifers.</title>
        <authorList>
            <person name="Franch-Gras L."/>
            <person name="Hahn C."/>
            <person name="Garcia-Roger E.M."/>
            <person name="Carmona M.J."/>
            <person name="Serra M."/>
            <person name="Gomez A."/>
        </authorList>
    </citation>
    <scope>NUCLEOTIDE SEQUENCE [LARGE SCALE GENOMIC DNA]</scope>
    <source>
        <strain evidence="1">HYR1</strain>
    </source>
</reference>
<comment type="caution">
    <text evidence="1">The sequence shown here is derived from an EMBL/GenBank/DDBJ whole genome shotgun (WGS) entry which is preliminary data.</text>
</comment>
<organism evidence="1 2">
    <name type="scientific">Brachionus plicatilis</name>
    <name type="common">Marine rotifer</name>
    <name type="synonym">Brachionus muelleri</name>
    <dbReference type="NCBI Taxonomy" id="10195"/>
    <lineage>
        <taxon>Eukaryota</taxon>
        <taxon>Metazoa</taxon>
        <taxon>Spiralia</taxon>
        <taxon>Gnathifera</taxon>
        <taxon>Rotifera</taxon>
        <taxon>Eurotatoria</taxon>
        <taxon>Monogononta</taxon>
        <taxon>Pseudotrocha</taxon>
        <taxon>Ploima</taxon>
        <taxon>Brachionidae</taxon>
        <taxon>Brachionus</taxon>
    </lineage>
</organism>
<dbReference type="Proteomes" id="UP000276133">
    <property type="component" value="Unassembled WGS sequence"/>
</dbReference>
<evidence type="ECO:0000313" key="2">
    <source>
        <dbReference type="Proteomes" id="UP000276133"/>
    </source>
</evidence>
<proteinExistence type="predicted"/>
<keyword evidence="2" id="KW-1185">Reference proteome</keyword>
<name>A0A3M7QV23_BRAPC</name>
<dbReference type="AlphaFoldDB" id="A0A3M7QV23"/>
<dbReference type="EMBL" id="REGN01005011">
    <property type="protein sequence ID" value="RNA15196.1"/>
    <property type="molecule type" value="Genomic_DNA"/>
</dbReference>
<gene>
    <name evidence="1" type="ORF">BpHYR1_047074</name>
</gene>
<protein>
    <submittedName>
        <fullName evidence="1">Uncharacterized protein</fullName>
    </submittedName>
</protein>
<sequence>MLNKLFGKLIRVHVLLNSEPLNHLSPFGMKTKTTIEITICGIGFFGVCIGSDRKMYWIKFDILCLSIISNFTLIKDYMFSSCRNTCYRSLQWILLKYIAESSRWASNVEFRKRGKLRTLL</sequence>